<dbReference type="InParanoid" id="M0MJE6"/>
<evidence type="ECO:0000256" key="2">
    <source>
        <dbReference type="SAM" id="Phobius"/>
    </source>
</evidence>
<dbReference type="STRING" id="1227455.C449_07655"/>
<feature type="transmembrane region" description="Helical" evidence="2">
    <location>
        <begin position="203"/>
        <end position="225"/>
    </location>
</feature>
<dbReference type="InterPro" id="IPR043826">
    <property type="entry name" value="DUF5803"/>
</dbReference>
<dbReference type="OrthoDB" id="312630at2157"/>
<feature type="region of interest" description="Disordered" evidence="1">
    <location>
        <begin position="235"/>
        <end position="257"/>
    </location>
</feature>
<dbReference type="Proteomes" id="UP000011669">
    <property type="component" value="Unassembled WGS sequence"/>
</dbReference>
<dbReference type="RefSeq" id="WP_006077383.1">
    <property type="nucleotide sequence ID" value="NZ_AOMD01000018.1"/>
</dbReference>
<evidence type="ECO:0000313" key="4">
    <source>
        <dbReference type="Proteomes" id="UP000011669"/>
    </source>
</evidence>
<keyword evidence="2" id="KW-0472">Membrane</keyword>
<proteinExistence type="predicted"/>
<dbReference type="Pfam" id="PF19119">
    <property type="entry name" value="DUF5803"/>
    <property type="match status" value="1"/>
</dbReference>
<keyword evidence="2" id="KW-1133">Transmembrane helix</keyword>
<keyword evidence="2" id="KW-0812">Transmembrane</keyword>
<dbReference type="EMBL" id="AOMD01000018">
    <property type="protein sequence ID" value="EMA45478.1"/>
    <property type="molecule type" value="Genomic_DNA"/>
</dbReference>
<comment type="caution">
    <text evidence="3">The sequence shown here is derived from an EMBL/GenBank/DDBJ whole genome shotgun (WGS) entry which is preliminary data.</text>
</comment>
<accession>M0MJE6</accession>
<dbReference type="AlphaFoldDB" id="M0MJE6"/>
<keyword evidence="4" id="KW-1185">Reference proteome</keyword>
<protein>
    <recommendedName>
        <fullName evidence="5">Lipoprotein</fullName>
    </recommendedName>
</protein>
<organism evidence="3 4">
    <name type="scientific">Halococcus saccharolyticus DSM 5350</name>
    <dbReference type="NCBI Taxonomy" id="1227455"/>
    <lineage>
        <taxon>Archaea</taxon>
        <taxon>Methanobacteriati</taxon>
        <taxon>Methanobacteriota</taxon>
        <taxon>Stenosarchaea group</taxon>
        <taxon>Halobacteria</taxon>
        <taxon>Halobacteriales</taxon>
        <taxon>Halococcaceae</taxon>
        <taxon>Halococcus</taxon>
    </lineage>
</organism>
<gene>
    <name evidence="3" type="ORF">C449_07655</name>
</gene>
<dbReference type="PROSITE" id="PS51257">
    <property type="entry name" value="PROKAR_LIPOPROTEIN"/>
    <property type="match status" value="1"/>
</dbReference>
<evidence type="ECO:0000313" key="3">
    <source>
        <dbReference type="EMBL" id="EMA45478.1"/>
    </source>
</evidence>
<sequence length="257" mass="27660">MTRRRLLAFGLVVAFVALAGCSSVLGPGSGGGNAAANASYDWETNGTNATINVTGGRYTAVYNVSNESTFPVFQRNELGQNQPLPVSALQFQYPNGTVVTSSESSRLNVTSERERAVINLPARNGQVAFTASAQGKRFGTRTFVEGTYEVTIPKGMRVDYEPLARVSPSGYTADRTADGRVRLTWQNVDSNAVVVRYYLQRDLYLFIAGAAVLVLVAAGGALYYLRQIRELEQQRKEAGPDVDTGSVDDNDGPPGFG</sequence>
<name>M0MJE6_9EURY</name>
<evidence type="ECO:0000256" key="1">
    <source>
        <dbReference type="SAM" id="MobiDB-lite"/>
    </source>
</evidence>
<dbReference type="PATRIC" id="fig|1227455.4.peg.1567"/>
<evidence type="ECO:0008006" key="5">
    <source>
        <dbReference type="Google" id="ProtNLM"/>
    </source>
</evidence>
<reference evidence="3 4" key="1">
    <citation type="journal article" date="2014" name="PLoS Genet.">
        <title>Phylogenetically driven sequencing of extremely halophilic archaea reveals strategies for static and dynamic osmo-response.</title>
        <authorList>
            <person name="Becker E.A."/>
            <person name="Seitzer P.M."/>
            <person name="Tritt A."/>
            <person name="Larsen D."/>
            <person name="Krusor M."/>
            <person name="Yao A.I."/>
            <person name="Wu D."/>
            <person name="Madern D."/>
            <person name="Eisen J.A."/>
            <person name="Darling A.E."/>
            <person name="Facciotti M.T."/>
        </authorList>
    </citation>
    <scope>NUCLEOTIDE SEQUENCE [LARGE SCALE GENOMIC DNA]</scope>
    <source>
        <strain evidence="3 4">DSM 5350</strain>
    </source>
</reference>